<proteinExistence type="predicted"/>
<feature type="domain" description="Alpha-glutamyl/putrescinyl thymine pyrophosphorylase clade 3" evidence="1">
    <location>
        <begin position="36"/>
        <end position="298"/>
    </location>
</feature>
<name>A0A1R4EI38_9GAMM</name>
<evidence type="ECO:0000259" key="1">
    <source>
        <dbReference type="Pfam" id="PF18746"/>
    </source>
</evidence>
<dbReference type="Proteomes" id="UP000188169">
    <property type="component" value="Unassembled WGS sequence"/>
</dbReference>
<dbReference type="RefSeq" id="WP_077449560.1">
    <property type="nucleotide sequence ID" value="NZ_FUGD01000131.1"/>
</dbReference>
<keyword evidence="3" id="KW-1185">Reference proteome</keyword>
<dbReference type="STRING" id="1945520.A1019T_02187"/>
<organism evidence="2 3">
    <name type="scientific">Psychrobacter pasteurii</name>
    <dbReference type="NCBI Taxonomy" id="1945520"/>
    <lineage>
        <taxon>Bacteria</taxon>
        <taxon>Pseudomonadati</taxon>
        <taxon>Pseudomonadota</taxon>
        <taxon>Gammaproteobacteria</taxon>
        <taxon>Moraxellales</taxon>
        <taxon>Moraxellaceae</taxon>
        <taxon>Psychrobacter</taxon>
    </lineage>
</organism>
<accession>A0A1R4EI38</accession>
<evidence type="ECO:0000313" key="2">
    <source>
        <dbReference type="EMBL" id="SJM38197.1"/>
    </source>
</evidence>
<gene>
    <name evidence="2" type="ORF">A1019T_02187</name>
</gene>
<protein>
    <recommendedName>
        <fullName evidence="1">Alpha-glutamyl/putrescinyl thymine pyrophosphorylase clade 3 domain-containing protein</fullName>
    </recommendedName>
</protein>
<dbReference type="Pfam" id="PF18746">
    <property type="entry name" value="aGPT-Pplase3"/>
    <property type="match status" value="1"/>
</dbReference>
<dbReference type="OrthoDB" id="965955at2"/>
<dbReference type="EMBL" id="FUGD01000131">
    <property type="protein sequence ID" value="SJM38197.1"/>
    <property type="molecule type" value="Genomic_DNA"/>
</dbReference>
<dbReference type="InterPro" id="IPR041271">
    <property type="entry name" value="AGPT-Pplase3"/>
</dbReference>
<evidence type="ECO:0000313" key="3">
    <source>
        <dbReference type="Proteomes" id="UP000188169"/>
    </source>
</evidence>
<dbReference type="AlphaFoldDB" id="A0A1R4EI38"/>
<sequence>MTQDVLEQASIQLAKQITDYLQDNQLEANLPNISYEILALQLIDSVEHENQIKALADTKISSACCDPNSDSFDPIKAIVFLKDSDYDEACWLSFLLIYTDDSADNDWPFMRLLYKGVGLDTPRLTWKAVNEHSDLLAQLDTVASALALQQPKPKFGHHRAYESLAQLPTVFTSYIGFINEQGGHKALFQPNKTDVDKQAYFETLYSLIRQNIYRFGRLSTFEYLCLLGKMRLADVEPDSCYIAEASGPKRGAKLLFGMLNNEQLDAHAVGLADYLDVGYQEMEAAICHWQKSPNRYIQH</sequence>
<reference evidence="3" key="1">
    <citation type="submission" date="2017-02" db="EMBL/GenBank/DDBJ databases">
        <authorList>
            <person name="Mornico D."/>
        </authorList>
    </citation>
    <scope>NUCLEOTIDE SEQUENCE [LARGE SCALE GENOMIC DNA]</scope>
</reference>